<evidence type="ECO:0000256" key="4">
    <source>
        <dbReference type="ARBA" id="ARBA00023136"/>
    </source>
</evidence>
<organism evidence="8 9">
    <name type="scientific">Cadophora malorum</name>
    <dbReference type="NCBI Taxonomy" id="108018"/>
    <lineage>
        <taxon>Eukaryota</taxon>
        <taxon>Fungi</taxon>
        <taxon>Dikarya</taxon>
        <taxon>Ascomycota</taxon>
        <taxon>Pezizomycotina</taxon>
        <taxon>Leotiomycetes</taxon>
        <taxon>Helotiales</taxon>
        <taxon>Ploettnerulaceae</taxon>
        <taxon>Cadophora</taxon>
    </lineage>
</organism>
<comment type="caution">
    <text evidence="8">The sequence shown here is derived from an EMBL/GenBank/DDBJ whole genome shotgun (WGS) entry which is preliminary data.</text>
</comment>
<dbReference type="PANTHER" id="PTHR33048">
    <property type="entry name" value="PTH11-LIKE INTEGRAL MEMBRANE PROTEIN (AFU_ORTHOLOGUE AFUA_5G11245)"/>
    <property type="match status" value="1"/>
</dbReference>
<evidence type="ECO:0000256" key="6">
    <source>
        <dbReference type="SAM" id="Phobius"/>
    </source>
</evidence>
<feature type="domain" description="Rhodopsin" evidence="7">
    <location>
        <begin position="59"/>
        <end position="299"/>
    </location>
</feature>
<keyword evidence="3 6" id="KW-1133">Transmembrane helix</keyword>
<evidence type="ECO:0000256" key="2">
    <source>
        <dbReference type="ARBA" id="ARBA00022692"/>
    </source>
</evidence>
<dbReference type="GO" id="GO:0016020">
    <property type="term" value="C:membrane"/>
    <property type="evidence" value="ECO:0007669"/>
    <property type="project" value="UniProtKB-SubCell"/>
</dbReference>
<dbReference type="Pfam" id="PF20684">
    <property type="entry name" value="Fung_rhodopsin"/>
    <property type="match status" value="1"/>
</dbReference>
<reference evidence="8" key="1">
    <citation type="submission" date="2021-02" db="EMBL/GenBank/DDBJ databases">
        <title>Genome sequence Cadophora malorum strain M34.</title>
        <authorList>
            <person name="Stefanovic E."/>
            <person name="Vu D."/>
            <person name="Scully C."/>
            <person name="Dijksterhuis J."/>
            <person name="Roader J."/>
            <person name="Houbraken J."/>
        </authorList>
    </citation>
    <scope>NUCLEOTIDE SEQUENCE</scope>
    <source>
        <strain evidence="8">M34</strain>
    </source>
</reference>
<keyword evidence="4 6" id="KW-0472">Membrane</keyword>
<dbReference type="PANTHER" id="PTHR33048:SF47">
    <property type="entry name" value="INTEGRAL MEMBRANE PROTEIN-RELATED"/>
    <property type="match status" value="1"/>
</dbReference>
<evidence type="ECO:0000256" key="3">
    <source>
        <dbReference type="ARBA" id="ARBA00022989"/>
    </source>
</evidence>
<gene>
    <name evidence="8" type="ORF">IFR04_001754</name>
</gene>
<feature type="transmembrane region" description="Helical" evidence="6">
    <location>
        <begin position="157"/>
        <end position="178"/>
    </location>
</feature>
<feature type="transmembrane region" description="Helical" evidence="6">
    <location>
        <begin position="28"/>
        <end position="49"/>
    </location>
</feature>
<feature type="transmembrane region" description="Helical" evidence="6">
    <location>
        <begin position="70"/>
        <end position="97"/>
    </location>
</feature>
<evidence type="ECO:0000313" key="9">
    <source>
        <dbReference type="Proteomes" id="UP000664132"/>
    </source>
</evidence>
<keyword evidence="9" id="KW-1185">Reference proteome</keyword>
<dbReference type="InterPro" id="IPR052337">
    <property type="entry name" value="SAT4-like"/>
</dbReference>
<keyword evidence="2 6" id="KW-0812">Transmembrane</keyword>
<feature type="transmembrane region" description="Helical" evidence="6">
    <location>
        <begin position="201"/>
        <end position="227"/>
    </location>
</feature>
<comment type="similarity">
    <text evidence="5">Belongs to the SAT4 family.</text>
</comment>
<dbReference type="OrthoDB" id="5401779at2759"/>
<dbReference type="InterPro" id="IPR049326">
    <property type="entry name" value="Rhodopsin_dom_fungi"/>
</dbReference>
<evidence type="ECO:0000256" key="5">
    <source>
        <dbReference type="ARBA" id="ARBA00038359"/>
    </source>
</evidence>
<dbReference type="Proteomes" id="UP000664132">
    <property type="component" value="Unassembled WGS sequence"/>
</dbReference>
<accession>A0A8H7WI37</accession>
<feature type="transmembrane region" description="Helical" evidence="6">
    <location>
        <begin position="239"/>
        <end position="257"/>
    </location>
</feature>
<proteinExistence type="inferred from homology"/>
<dbReference type="AlphaFoldDB" id="A0A8H7WI37"/>
<comment type="subcellular location">
    <subcellularLocation>
        <location evidence="1">Membrane</location>
        <topology evidence="1">Multi-pass membrane protein</topology>
    </subcellularLocation>
</comment>
<evidence type="ECO:0000256" key="1">
    <source>
        <dbReference type="ARBA" id="ARBA00004141"/>
    </source>
</evidence>
<evidence type="ECO:0000313" key="8">
    <source>
        <dbReference type="EMBL" id="KAG4425187.1"/>
    </source>
</evidence>
<dbReference type="EMBL" id="JAFJYH010000013">
    <property type="protein sequence ID" value="KAG4425187.1"/>
    <property type="molecule type" value="Genomic_DNA"/>
</dbReference>
<evidence type="ECO:0000259" key="7">
    <source>
        <dbReference type="Pfam" id="PF20684"/>
    </source>
</evidence>
<sequence>MADTSYLESLQNGVGMDPNDHSSMSSSIIWTTGVLMFVVFVFAIARAAVRLKYHPVYPWSRRDQARIIGWDDYLIFGAVVATIFLSMCSIIGAWSGLGRHIMDILRENPDPKLENTMSLIQILYGCYVCYSLANCLTKLSIIASYLRIFPSIHFRHVMWALGIFVVLQGVTSVLTIIFECDPVESSWNWNVKRKTCIDIQLFFYITSAINTATDFALWAAPMPFFWYSRMSREQRIGLVLLYSIGFLSCLSGLFRMGQLKGLKSLDITYHGALPLNCSMGEVCLGIICACIPPLRPAFRPILQKLRIVSTPPPVFKGRVRMLTDAEMGAIMRAHPYVRAHPGYMASPYYAQHRRLETIGPILSRINEDHPDESIEFDEFEESFRQYLGSSIAKVHTGPISERGSATSARYFV</sequence>
<protein>
    <recommendedName>
        <fullName evidence="7">Rhodopsin domain-containing protein</fullName>
    </recommendedName>
</protein>
<name>A0A8H7WI37_9HELO</name>